<dbReference type="Pfam" id="PF13579">
    <property type="entry name" value="Glyco_trans_4_4"/>
    <property type="match status" value="1"/>
</dbReference>
<evidence type="ECO:0000313" key="3">
    <source>
        <dbReference type="EMBL" id="HGB15697.1"/>
    </source>
</evidence>
<comment type="caution">
    <text evidence="3">The sequence shown here is derived from an EMBL/GenBank/DDBJ whole genome shotgun (WGS) entry which is preliminary data.</text>
</comment>
<dbReference type="InterPro" id="IPR001296">
    <property type="entry name" value="Glyco_trans_1"/>
</dbReference>
<reference evidence="3" key="1">
    <citation type="journal article" date="2020" name="mSystems">
        <title>Genome- and Community-Level Interaction Insights into Carbon Utilization and Element Cycling Functions of Hydrothermarchaeota in Hydrothermal Sediment.</title>
        <authorList>
            <person name="Zhou Z."/>
            <person name="Liu Y."/>
            <person name="Xu W."/>
            <person name="Pan J."/>
            <person name="Luo Z.H."/>
            <person name="Li M."/>
        </authorList>
    </citation>
    <scope>NUCLEOTIDE SEQUENCE [LARGE SCALE GENOMIC DNA]</scope>
    <source>
        <strain evidence="3">SpSt-776</strain>
    </source>
</reference>
<proteinExistence type="predicted"/>
<dbReference type="EMBL" id="DTHB01000060">
    <property type="protein sequence ID" value="HGB15697.1"/>
    <property type="molecule type" value="Genomic_DNA"/>
</dbReference>
<sequence length="449" mass="49998">MPLFLHPKRRPNLCPRPHLPQKTASCRKSGIIFGNCNKSPRGRAMPPRIAHVITTFYPTNTSAWVSALADDQKARGWEVELIVGRNASPELLEQKRRQGFFISRINSLRKYVHPAQDAATLWNLFRRFRNHDYDLVHTHLAKAGVLGRLAARAAGVPNIVHSVYGATFAPTQPWCRRLLFKNLEKLAGRCTDRFIFVGQDLCHAYRQAGICSNGKAEVIYYGKDISPFLKVGVLSPEDRRLRKQAAGFAPEALILGNVSRLVPWKGLHHALQVVRALKDKFPQLRLIVVGDAKTPSEGAYKATLLDLVQSLGLTKKVIFTGWQPDPAPYYAIFDLYLLTSQPFEGVPGSVIEAVVAGLPLVGFDCFGLREIPGISARLARPGDLSGLIALVEEELSCLIGGRPLRPMAEADIARLKERFSLSRMVQQTFELYRTLLEGRKAPLTLEGTR</sequence>
<dbReference type="AlphaFoldDB" id="A0A7C3WUH4"/>
<evidence type="ECO:0000259" key="2">
    <source>
        <dbReference type="Pfam" id="PF13579"/>
    </source>
</evidence>
<keyword evidence="3" id="KW-0808">Transferase</keyword>
<feature type="domain" description="Glycosyl transferase family 1" evidence="1">
    <location>
        <begin position="242"/>
        <end position="371"/>
    </location>
</feature>
<feature type="domain" description="Glycosyltransferase subfamily 4-like N-terminal" evidence="2">
    <location>
        <begin position="65"/>
        <end position="222"/>
    </location>
</feature>
<organism evidence="3">
    <name type="scientific">Desulfobacca acetoxidans</name>
    <dbReference type="NCBI Taxonomy" id="60893"/>
    <lineage>
        <taxon>Bacteria</taxon>
        <taxon>Pseudomonadati</taxon>
        <taxon>Thermodesulfobacteriota</taxon>
        <taxon>Desulfobaccia</taxon>
        <taxon>Desulfobaccales</taxon>
        <taxon>Desulfobaccaceae</taxon>
        <taxon>Desulfobacca</taxon>
    </lineage>
</organism>
<dbReference type="SUPFAM" id="SSF53756">
    <property type="entry name" value="UDP-Glycosyltransferase/glycogen phosphorylase"/>
    <property type="match status" value="1"/>
</dbReference>
<dbReference type="Pfam" id="PF00534">
    <property type="entry name" value="Glycos_transf_1"/>
    <property type="match status" value="1"/>
</dbReference>
<dbReference type="PANTHER" id="PTHR12526">
    <property type="entry name" value="GLYCOSYLTRANSFERASE"/>
    <property type="match status" value="1"/>
</dbReference>
<dbReference type="GO" id="GO:0016757">
    <property type="term" value="F:glycosyltransferase activity"/>
    <property type="evidence" value="ECO:0007669"/>
    <property type="project" value="InterPro"/>
</dbReference>
<gene>
    <name evidence="3" type="ORF">ENV62_10745</name>
</gene>
<protein>
    <submittedName>
        <fullName evidence="3">Glycosyltransferase family 1 protein</fullName>
    </submittedName>
</protein>
<dbReference type="PANTHER" id="PTHR12526:SF630">
    <property type="entry name" value="GLYCOSYLTRANSFERASE"/>
    <property type="match status" value="1"/>
</dbReference>
<evidence type="ECO:0000259" key="1">
    <source>
        <dbReference type="Pfam" id="PF00534"/>
    </source>
</evidence>
<dbReference type="InterPro" id="IPR028098">
    <property type="entry name" value="Glyco_trans_4-like_N"/>
</dbReference>
<dbReference type="Gene3D" id="3.40.50.2000">
    <property type="entry name" value="Glycogen Phosphorylase B"/>
    <property type="match status" value="2"/>
</dbReference>
<name>A0A7C3WUH4_9BACT</name>
<accession>A0A7C3WUH4</accession>